<dbReference type="EMBL" id="JAAKZF010000010">
    <property type="protein sequence ID" value="NGO51590.1"/>
    <property type="molecule type" value="Genomic_DNA"/>
</dbReference>
<dbReference type="Gene3D" id="6.10.250.730">
    <property type="match status" value="1"/>
</dbReference>
<comment type="caution">
    <text evidence="1">The sequence shown here is derived from an EMBL/GenBank/DDBJ whole genome shotgun (WGS) entry which is preliminary data.</text>
</comment>
<dbReference type="RefSeq" id="WP_165027254.1">
    <property type="nucleotide sequence ID" value="NZ_JAAKZF010000010.1"/>
</dbReference>
<keyword evidence="2" id="KW-1185">Reference proteome</keyword>
<evidence type="ECO:0000313" key="1">
    <source>
        <dbReference type="EMBL" id="NGO51590.1"/>
    </source>
</evidence>
<evidence type="ECO:0000313" key="2">
    <source>
        <dbReference type="Proteomes" id="UP001642900"/>
    </source>
</evidence>
<reference evidence="1 2" key="1">
    <citation type="submission" date="2020-02" db="EMBL/GenBank/DDBJ databases">
        <title>Genome sequence of strain CCNWXJ40-4.</title>
        <authorList>
            <person name="Gao J."/>
            <person name="Sun J."/>
        </authorList>
    </citation>
    <scope>NUCLEOTIDE SEQUENCE [LARGE SCALE GENOMIC DNA]</scope>
    <source>
        <strain evidence="1 2">CCNWXJ 40-4</strain>
    </source>
</reference>
<dbReference type="Pfam" id="PF06169">
    <property type="entry name" value="DUF982"/>
    <property type="match status" value="1"/>
</dbReference>
<protein>
    <submittedName>
        <fullName evidence="1">DUF982 domain-containing protein</fullName>
    </submittedName>
</protein>
<gene>
    <name evidence="1" type="ORF">G6N73_10435</name>
</gene>
<name>A0A6G4WBS6_9HYPH</name>
<accession>A0A6G4WBS6</accession>
<proteinExistence type="predicted"/>
<dbReference type="InterPro" id="IPR010385">
    <property type="entry name" value="DUF982"/>
</dbReference>
<sequence length="102" mass="11140">MATVKDKPFDRAVCVHGVRAGQVQNIGSAREAAEWLLYEWPEATRDGLKARAARQACLNALKGIGESDDARQAFREAAAEAGILIGDVDRVPKPGKIVKRRR</sequence>
<dbReference type="AlphaFoldDB" id="A0A6G4WBS6"/>
<organism evidence="1 2">
    <name type="scientific">Allomesorhizobium camelthorni</name>
    <dbReference type="NCBI Taxonomy" id="475069"/>
    <lineage>
        <taxon>Bacteria</taxon>
        <taxon>Pseudomonadati</taxon>
        <taxon>Pseudomonadota</taxon>
        <taxon>Alphaproteobacteria</taxon>
        <taxon>Hyphomicrobiales</taxon>
        <taxon>Phyllobacteriaceae</taxon>
        <taxon>Allomesorhizobium</taxon>
    </lineage>
</organism>
<dbReference type="Proteomes" id="UP001642900">
    <property type="component" value="Unassembled WGS sequence"/>
</dbReference>